<dbReference type="SUPFAM" id="SSF141523">
    <property type="entry name" value="L,D-transpeptidase catalytic domain-like"/>
    <property type="match status" value="1"/>
</dbReference>
<gene>
    <name evidence="8" type="ORF">G4319_02545</name>
</gene>
<evidence type="ECO:0000256" key="5">
    <source>
        <dbReference type="ARBA" id="ARBA00023316"/>
    </source>
</evidence>
<dbReference type="GO" id="GO:0018104">
    <property type="term" value="P:peptidoglycan-protein cross-linking"/>
    <property type="evidence" value="ECO:0007669"/>
    <property type="project" value="TreeGrafter"/>
</dbReference>
<dbReference type="CDD" id="cd16913">
    <property type="entry name" value="YkuD_like"/>
    <property type="match status" value="1"/>
</dbReference>
<dbReference type="GO" id="GO:0016740">
    <property type="term" value="F:transferase activity"/>
    <property type="evidence" value="ECO:0007669"/>
    <property type="project" value="UniProtKB-KW"/>
</dbReference>
<comment type="pathway">
    <text evidence="1 6">Cell wall biogenesis; peptidoglycan biosynthesis.</text>
</comment>
<evidence type="ECO:0000256" key="3">
    <source>
        <dbReference type="ARBA" id="ARBA00022960"/>
    </source>
</evidence>
<dbReference type="GO" id="GO:0071972">
    <property type="term" value="F:peptidoglycan L,D-transpeptidase activity"/>
    <property type="evidence" value="ECO:0007669"/>
    <property type="project" value="TreeGrafter"/>
</dbReference>
<feature type="active site" description="Proton donor/acceptor" evidence="6">
    <location>
        <position position="101"/>
    </location>
</feature>
<dbReference type="Pfam" id="PF03734">
    <property type="entry name" value="YkuD"/>
    <property type="match status" value="1"/>
</dbReference>
<keyword evidence="2" id="KW-0808">Transferase</keyword>
<accession>A0AAX0BBQ0</accession>
<feature type="active site" description="Nucleophile" evidence="6">
    <location>
        <position position="130"/>
    </location>
</feature>
<sequence>MYGKVLKLYYDNQGNIIEDTLGIAGDFSEYEIYVNKSKDLITVYGRDNNVYVPVKRFICSDGGNNTPEGIFYTPAKYRWQTLMGPSYGQWCTRIHGGVLFHSVFYNSKNNPQTLSVSAYNKLGTTCSHGCIRLTAGDAKWIYDNCKIGTKVVIYSKGGYEPFSKPSSYKLPLWHTWDPTDPTSYYLCQQRGCHSIIADGLAYDATDNQWRYYQSGVFADWFTSLAQYNGQWWYVKNGVIDFNANTLAYYNNNWWYVRNGRVDFNANTLGYYNNNWWYVRNGRVDFSANTLGYYNNSWWYVRNGCVDFNANTLGYYNNNWWYVRNGRVDFNANTLGYYNNNWWYVRNGRVDFNANTLGYYNNNWWYVRNGRVDFNANTLGYYNNNWWYVKNGCVDFNVNTLAYYNNNWWYVINGYVDFTANTIAKNEKGLWYVNNGVVDFGYNGTFDGLDGKIYYIKNGLVYQIDEVE</sequence>
<proteinExistence type="predicted"/>
<evidence type="ECO:0000313" key="8">
    <source>
        <dbReference type="EMBL" id="NSC26232.1"/>
    </source>
</evidence>
<reference evidence="8" key="1">
    <citation type="journal article" date="2020" name="Cell Host Microbe">
        <title>Functional and Genomic Variation between Human-Derived Isolates of Lachnospiraceae Reveals Inter- and Intra-Species Diversity.</title>
        <authorList>
            <person name="Sorbara M.T."/>
            <person name="Littmann E.R."/>
            <person name="Fontana E."/>
            <person name="Moody T.U."/>
            <person name="Kohout C.E."/>
            <person name="Gjonbalaj M."/>
            <person name="Eaton V."/>
            <person name="Seok R."/>
            <person name="Leiner I.M."/>
            <person name="Pamer E.G."/>
        </authorList>
    </citation>
    <scope>NUCLEOTIDE SEQUENCE</scope>
    <source>
        <strain evidence="8">MSK.17.79</strain>
    </source>
</reference>
<dbReference type="GO" id="GO:0071555">
    <property type="term" value="P:cell wall organization"/>
    <property type="evidence" value="ECO:0007669"/>
    <property type="project" value="UniProtKB-UniRule"/>
</dbReference>
<evidence type="ECO:0000256" key="4">
    <source>
        <dbReference type="ARBA" id="ARBA00022984"/>
    </source>
</evidence>
<comment type="caution">
    <text evidence="8">The sequence shown here is derived from an EMBL/GenBank/DDBJ whole genome shotgun (WGS) entry which is preliminary data.</text>
</comment>
<dbReference type="PROSITE" id="PS52029">
    <property type="entry name" value="LD_TPASE"/>
    <property type="match status" value="1"/>
</dbReference>
<dbReference type="AlphaFoldDB" id="A0AAX0BBQ0"/>
<dbReference type="Gene3D" id="2.40.440.10">
    <property type="entry name" value="L,D-transpeptidase catalytic domain-like"/>
    <property type="match status" value="1"/>
</dbReference>
<evidence type="ECO:0000256" key="1">
    <source>
        <dbReference type="ARBA" id="ARBA00004752"/>
    </source>
</evidence>
<reference evidence="8" key="2">
    <citation type="submission" date="2020-02" db="EMBL/GenBank/DDBJ databases">
        <authorList>
            <person name="Littmann E."/>
            <person name="Sorbara M."/>
        </authorList>
    </citation>
    <scope>NUCLEOTIDE SEQUENCE</scope>
    <source>
        <strain evidence="8">MSK.17.79</strain>
    </source>
</reference>
<feature type="domain" description="L,D-TPase catalytic" evidence="7">
    <location>
        <begin position="30"/>
        <end position="154"/>
    </location>
</feature>
<evidence type="ECO:0000256" key="2">
    <source>
        <dbReference type="ARBA" id="ARBA00022679"/>
    </source>
</evidence>
<evidence type="ECO:0000259" key="7">
    <source>
        <dbReference type="PROSITE" id="PS52029"/>
    </source>
</evidence>
<dbReference type="PANTHER" id="PTHR30582:SF2">
    <property type="entry name" value="L,D-TRANSPEPTIDASE YCIB-RELATED"/>
    <property type="match status" value="1"/>
</dbReference>
<protein>
    <submittedName>
        <fullName evidence="8">L,D-transpeptidase</fullName>
    </submittedName>
</protein>
<dbReference type="EMBL" id="JAAILW010000003">
    <property type="protein sequence ID" value="NSC26232.1"/>
    <property type="molecule type" value="Genomic_DNA"/>
</dbReference>
<dbReference type="GO" id="GO:0008360">
    <property type="term" value="P:regulation of cell shape"/>
    <property type="evidence" value="ECO:0007669"/>
    <property type="project" value="UniProtKB-UniRule"/>
</dbReference>
<dbReference type="Pfam" id="PF21540">
    <property type="entry name" value="Choline_bind_4"/>
    <property type="match status" value="10"/>
</dbReference>
<keyword evidence="3 6" id="KW-0133">Cell shape</keyword>
<dbReference type="InterPro" id="IPR005490">
    <property type="entry name" value="LD_TPept_cat_dom"/>
</dbReference>
<dbReference type="GO" id="GO:0005576">
    <property type="term" value="C:extracellular region"/>
    <property type="evidence" value="ECO:0007669"/>
    <property type="project" value="TreeGrafter"/>
</dbReference>
<evidence type="ECO:0000256" key="6">
    <source>
        <dbReference type="PROSITE-ProRule" id="PRU01373"/>
    </source>
</evidence>
<dbReference type="InterPro" id="IPR050979">
    <property type="entry name" value="LD-transpeptidase"/>
</dbReference>
<dbReference type="InterPro" id="IPR048713">
    <property type="entry name" value="Choline_bind_rpt"/>
</dbReference>
<dbReference type="PANTHER" id="PTHR30582">
    <property type="entry name" value="L,D-TRANSPEPTIDASE"/>
    <property type="match status" value="1"/>
</dbReference>
<keyword evidence="4 6" id="KW-0573">Peptidoglycan synthesis</keyword>
<evidence type="ECO:0000313" key="9">
    <source>
        <dbReference type="Proteomes" id="UP001193670"/>
    </source>
</evidence>
<dbReference type="Proteomes" id="UP001193670">
    <property type="component" value="Unassembled WGS sequence"/>
</dbReference>
<organism evidence="8 9">
    <name type="scientific">Agathobacter rectalis</name>
    <dbReference type="NCBI Taxonomy" id="39491"/>
    <lineage>
        <taxon>Bacteria</taxon>
        <taxon>Bacillati</taxon>
        <taxon>Bacillota</taxon>
        <taxon>Clostridia</taxon>
        <taxon>Lachnospirales</taxon>
        <taxon>Lachnospiraceae</taxon>
        <taxon>Agathobacter</taxon>
    </lineage>
</organism>
<keyword evidence="5 6" id="KW-0961">Cell wall biogenesis/degradation</keyword>
<dbReference type="InterPro" id="IPR038063">
    <property type="entry name" value="Transpep_catalytic_dom"/>
</dbReference>
<name>A0AAX0BBQ0_9FIRM</name>